<keyword evidence="1" id="KW-0472">Membrane</keyword>
<sequence>MNEEFNDQATPAASSGFSGLLIAVTLLAILYFVGNWIHDSFFAENSKTRGGDAGQVAHLKPWWNGTAYQQVCSVHTAPEDTYCNIMAVTVQDERIATLVLPDSLGRNSESVFISANDCGKSDYEPGSSELEGALAGKGKRYCYIQELGGGREWQVNEL</sequence>
<name>A0ABT6HLF0_9ACTN</name>
<keyword evidence="1" id="KW-1133">Transmembrane helix</keyword>
<proteinExistence type="predicted"/>
<evidence type="ECO:0000313" key="2">
    <source>
        <dbReference type="EMBL" id="MDH2389088.1"/>
    </source>
</evidence>
<comment type="caution">
    <text evidence="2">The sequence shown here is derived from an EMBL/GenBank/DDBJ whole genome shotgun (WGS) entry which is preliminary data.</text>
</comment>
<accession>A0ABT6HLF0</accession>
<dbReference type="RefSeq" id="WP_279927389.1">
    <property type="nucleotide sequence ID" value="NZ_JARWBG010000008.1"/>
</dbReference>
<feature type="transmembrane region" description="Helical" evidence="1">
    <location>
        <begin position="12"/>
        <end position="33"/>
    </location>
</feature>
<gene>
    <name evidence="2" type="ORF">QCN29_09845</name>
</gene>
<reference evidence="2 3" key="1">
    <citation type="submission" date="2023-04" db="EMBL/GenBank/DDBJ databases">
        <title>Streptomyces chengmaiensis sp. nov. isolated from the stem of mangrove plant in Hainan.</title>
        <authorList>
            <person name="Huang X."/>
            <person name="Zhou S."/>
            <person name="Chu X."/>
            <person name="Xie Y."/>
            <person name="Lin Y."/>
        </authorList>
    </citation>
    <scope>NUCLEOTIDE SEQUENCE [LARGE SCALE GENOMIC DNA]</scope>
    <source>
        <strain evidence="2 3">HNM0663</strain>
    </source>
</reference>
<organism evidence="2 3">
    <name type="scientific">Streptomyces chengmaiensis</name>
    <dbReference type="NCBI Taxonomy" id="3040919"/>
    <lineage>
        <taxon>Bacteria</taxon>
        <taxon>Bacillati</taxon>
        <taxon>Actinomycetota</taxon>
        <taxon>Actinomycetes</taxon>
        <taxon>Kitasatosporales</taxon>
        <taxon>Streptomycetaceae</taxon>
        <taxon>Streptomyces</taxon>
    </lineage>
</organism>
<protein>
    <submittedName>
        <fullName evidence="2">Uncharacterized protein</fullName>
    </submittedName>
</protein>
<dbReference type="EMBL" id="JARWBG010000008">
    <property type="protein sequence ID" value="MDH2389088.1"/>
    <property type="molecule type" value="Genomic_DNA"/>
</dbReference>
<keyword evidence="1" id="KW-0812">Transmembrane</keyword>
<dbReference type="Proteomes" id="UP001223144">
    <property type="component" value="Unassembled WGS sequence"/>
</dbReference>
<evidence type="ECO:0000256" key="1">
    <source>
        <dbReference type="SAM" id="Phobius"/>
    </source>
</evidence>
<evidence type="ECO:0000313" key="3">
    <source>
        <dbReference type="Proteomes" id="UP001223144"/>
    </source>
</evidence>
<keyword evidence="3" id="KW-1185">Reference proteome</keyword>